<evidence type="ECO:0000313" key="2">
    <source>
        <dbReference type="EMBL" id="KWX18282.1"/>
    </source>
</evidence>
<accession>A0A132P8J2</accession>
<dbReference type="RefSeq" id="WP_002317777.1">
    <property type="nucleotide sequence ID" value="NZ_CP072894.1"/>
</dbReference>
<keyword evidence="1" id="KW-0472">Membrane</keyword>
<sequence>MKKRRRSQLNQVVDKPLYFKVDKKIKKLASTQQLQSRKSKLLFLALVFEDQSYVIIDQSGHPVEYSPAKYTYQEGLSCKKWKLINEEPIELSRWINRKEDIPVLIEEKRSGKELANCWVGLPEERFLRYKKWATPSGYLCGTYAAAVLLAYYQDYRKGWMLPNEIRKKNTADSLVLTKALRSQIQPLGLPTIPFQVSTGISSFLKKNGNHERARATLLGSWQRATKRIREGKPVMIGILKVLGSTYGNHWVTAYAYFETETGERYYKLHDNWGDYHKVIPASWSNGTVSLP</sequence>
<dbReference type="Proteomes" id="UP000070452">
    <property type="component" value="Unassembled WGS sequence"/>
</dbReference>
<comment type="caution">
    <text evidence="2">The sequence shown here is derived from an EMBL/GenBank/DDBJ whole genome shotgun (WGS) entry which is preliminary data.</text>
</comment>
<proteinExistence type="predicted"/>
<name>A0A132P8J2_ENTFC</name>
<evidence type="ECO:0000256" key="1">
    <source>
        <dbReference type="SAM" id="Phobius"/>
    </source>
</evidence>
<keyword evidence="1" id="KW-1133">Transmembrane helix</keyword>
<evidence type="ECO:0000313" key="3">
    <source>
        <dbReference type="Proteomes" id="UP000070452"/>
    </source>
</evidence>
<feature type="transmembrane region" description="Helical" evidence="1">
    <location>
        <begin position="132"/>
        <end position="152"/>
    </location>
</feature>
<dbReference type="AlphaFoldDB" id="A0A132P8J2"/>
<gene>
    <name evidence="2" type="ORF">AWT83_07295</name>
</gene>
<keyword evidence="1" id="KW-0812">Transmembrane</keyword>
<dbReference type="EMBL" id="LRHK01000001">
    <property type="protein sequence ID" value="KWX18282.1"/>
    <property type="molecule type" value="Genomic_DNA"/>
</dbReference>
<reference evidence="2 3" key="1">
    <citation type="submission" date="2016-01" db="EMBL/GenBank/DDBJ databases">
        <title>Molecular Mechanisms for transfer of large genomic segments between Enterococcus faecium strains.</title>
        <authorList>
            <person name="Garcia-Solache M.A."/>
            <person name="Lebreton F."/>
            <person name="Mclaughlin R.E."/>
            <person name="Whiteaker J.D."/>
            <person name="Gilmore M.S."/>
            <person name="Rice L.B."/>
        </authorList>
    </citation>
    <scope>NUCLEOTIDE SEQUENCE [LARGE SCALE GENOMIC DNA]</scope>
    <source>
        <strain evidence="2 3">D344RRF x C68</strain>
    </source>
</reference>
<organism evidence="2 3">
    <name type="scientific">Enterococcus faecium</name>
    <name type="common">Streptococcus faecium</name>
    <dbReference type="NCBI Taxonomy" id="1352"/>
    <lineage>
        <taxon>Bacteria</taxon>
        <taxon>Bacillati</taxon>
        <taxon>Bacillota</taxon>
        <taxon>Bacilli</taxon>
        <taxon>Lactobacillales</taxon>
        <taxon>Enterococcaceae</taxon>
        <taxon>Enterococcus</taxon>
    </lineage>
</organism>
<protein>
    <submittedName>
        <fullName evidence="2">Dihydrolipoamide dehydrogenase</fullName>
    </submittedName>
</protein>